<name>A0A979GZ20_CHIPD</name>
<sequence>MAKAIRHGKLHGQYQEVSNHWKKGRNVPWLNVRGLWLEDAGFNVGDPIEITVAKGKLVVKKVAVNEDTRN</sequence>
<dbReference type="Pfam" id="PF08845">
    <property type="entry name" value="SymE_toxin"/>
    <property type="match status" value="1"/>
</dbReference>
<dbReference type="RefSeq" id="WP_012792378.1">
    <property type="nucleotide sequence ID" value="NC_013132.1"/>
</dbReference>
<dbReference type="KEGG" id="cpi:Cpin_4775"/>
<accession>A0A979GZ20</accession>
<dbReference type="GO" id="GO:0003723">
    <property type="term" value="F:RNA binding"/>
    <property type="evidence" value="ECO:0007669"/>
    <property type="project" value="InterPro"/>
</dbReference>
<proteinExistence type="predicted"/>
<organism evidence="2 3">
    <name type="scientific">Chitinophaga pinensis (strain ATCC 43595 / DSM 2588 / LMG 13176 / NBRC 15968 / NCIMB 11800 / UQM 2034)</name>
    <dbReference type="NCBI Taxonomy" id="485918"/>
    <lineage>
        <taxon>Bacteria</taxon>
        <taxon>Pseudomonadati</taxon>
        <taxon>Bacteroidota</taxon>
        <taxon>Chitinophagia</taxon>
        <taxon>Chitinophagales</taxon>
        <taxon>Chitinophagaceae</taxon>
        <taxon>Chitinophaga</taxon>
    </lineage>
</organism>
<protein>
    <recommendedName>
        <fullName evidence="1">Toxin SymE-like domain-containing protein</fullName>
    </recommendedName>
</protein>
<reference evidence="2 3" key="2">
    <citation type="journal article" date="2010" name="Stand. Genomic Sci.">
        <title>Complete genome sequence of Chitinophaga pinensis type strain (UQM 2034).</title>
        <authorList>
            <person name="Glavina Del Rio T."/>
            <person name="Abt B."/>
            <person name="Spring S."/>
            <person name="Lapidus A."/>
            <person name="Nolan M."/>
            <person name="Tice H."/>
            <person name="Copeland A."/>
            <person name="Cheng J.F."/>
            <person name="Chen F."/>
            <person name="Bruce D."/>
            <person name="Goodwin L."/>
            <person name="Pitluck S."/>
            <person name="Ivanova N."/>
            <person name="Mavromatis K."/>
            <person name="Mikhailova N."/>
            <person name="Pati A."/>
            <person name="Chen A."/>
            <person name="Palaniappan K."/>
            <person name="Land M."/>
            <person name="Hauser L."/>
            <person name="Chang Y.J."/>
            <person name="Jeffries C.D."/>
            <person name="Chain P."/>
            <person name="Saunders E."/>
            <person name="Detter J.C."/>
            <person name="Brettin T."/>
            <person name="Rohde M."/>
            <person name="Goker M."/>
            <person name="Bristow J."/>
            <person name="Eisen J.A."/>
            <person name="Markowitz V."/>
            <person name="Hugenholtz P."/>
            <person name="Kyrpides N.C."/>
            <person name="Klenk H.P."/>
            <person name="Lucas S."/>
        </authorList>
    </citation>
    <scope>NUCLEOTIDE SEQUENCE [LARGE SCALE GENOMIC DNA]</scope>
    <source>
        <strain evidence="3">ATCC 43595 / DSM 2588 / LMG 13176 / NBRC 15968 / NCIMB 11800 / UQM 2034</strain>
    </source>
</reference>
<dbReference type="OrthoDB" id="675523at2"/>
<dbReference type="GO" id="GO:0016788">
    <property type="term" value="F:hydrolase activity, acting on ester bonds"/>
    <property type="evidence" value="ECO:0007669"/>
    <property type="project" value="InterPro"/>
</dbReference>
<dbReference type="InterPro" id="IPR014944">
    <property type="entry name" value="Toxin_SymE-like"/>
</dbReference>
<reference evidence="3" key="1">
    <citation type="submission" date="2009-08" db="EMBL/GenBank/DDBJ databases">
        <title>The complete genome of Chitinophaga pinensis DSM 2588.</title>
        <authorList>
            <consortium name="US DOE Joint Genome Institute (JGI-PGF)"/>
            <person name="Lucas S."/>
            <person name="Copeland A."/>
            <person name="Lapidus A."/>
            <person name="Glavina del Rio T."/>
            <person name="Dalin E."/>
            <person name="Tice H."/>
            <person name="Bruce D."/>
            <person name="Goodwin L."/>
            <person name="Pitluck S."/>
            <person name="Kyrpides N."/>
            <person name="Mavromatis K."/>
            <person name="Ivanova N."/>
            <person name="Mikhailova N."/>
            <person name="Sims D."/>
            <person name="Meinche L."/>
            <person name="Brettin T."/>
            <person name="Detter J.C."/>
            <person name="Han C."/>
            <person name="Larimer F."/>
            <person name="Land M."/>
            <person name="Hauser L."/>
            <person name="Markowitz V."/>
            <person name="Cheng J.-F."/>
            <person name="Hugenholtz P."/>
            <person name="Woyke T."/>
            <person name="Wu D."/>
            <person name="Spring S."/>
            <person name="Klenk H.-P."/>
            <person name="Eisen J.A."/>
        </authorList>
    </citation>
    <scope>NUCLEOTIDE SEQUENCE [LARGE SCALE GENOMIC DNA]</scope>
    <source>
        <strain evidence="3">ATCC 43595 / DSM 2588 / LMG 13176 / NBRC 15968 / NCIMB 11800 / UQM 2034</strain>
    </source>
</reference>
<gene>
    <name evidence="2" type="ordered locus">Cpin_4775</name>
</gene>
<dbReference type="AlphaFoldDB" id="A0A979GZ20"/>
<dbReference type="GO" id="GO:0016070">
    <property type="term" value="P:RNA metabolic process"/>
    <property type="evidence" value="ECO:0007669"/>
    <property type="project" value="InterPro"/>
</dbReference>
<evidence type="ECO:0000313" key="2">
    <source>
        <dbReference type="EMBL" id="ACU62210.1"/>
    </source>
</evidence>
<dbReference type="EMBL" id="CP001699">
    <property type="protein sequence ID" value="ACU62210.1"/>
    <property type="molecule type" value="Genomic_DNA"/>
</dbReference>
<evidence type="ECO:0000259" key="1">
    <source>
        <dbReference type="Pfam" id="PF08845"/>
    </source>
</evidence>
<feature type="domain" description="Toxin SymE-like" evidence="1">
    <location>
        <begin position="22"/>
        <end position="60"/>
    </location>
</feature>
<dbReference type="Proteomes" id="UP000002215">
    <property type="component" value="Chromosome"/>
</dbReference>
<evidence type="ECO:0000313" key="3">
    <source>
        <dbReference type="Proteomes" id="UP000002215"/>
    </source>
</evidence>
<dbReference type="GO" id="GO:0005737">
    <property type="term" value="C:cytoplasm"/>
    <property type="evidence" value="ECO:0007669"/>
    <property type="project" value="InterPro"/>
</dbReference>